<accession>A0A5J4T6E0</accession>
<name>A0A5J4T6E0_9EUKA</name>
<gene>
    <name evidence="2" type="ORF">EZS28_051120</name>
</gene>
<evidence type="ECO:0000313" key="2">
    <source>
        <dbReference type="EMBL" id="KAA6353353.1"/>
    </source>
</evidence>
<feature type="non-terminal residue" evidence="2">
    <location>
        <position position="1"/>
    </location>
</feature>
<comment type="caution">
    <text evidence="2">The sequence shown here is derived from an EMBL/GenBank/DDBJ whole genome shotgun (WGS) entry which is preliminary data.</text>
</comment>
<feature type="compositionally biased region" description="Basic and acidic residues" evidence="1">
    <location>
        <begin position="22"/>
        <end position="38"/>
    </location>
</feature>
<feature type="compositionally biased region" description="Acidic residues" evidence="1">
    <location>
        <begin position="77"/>
        <end position="90"/>
    </location>
</feature>
<dbReference type="EMBL" id="SNRW01038287">
    <property type="protein sequence ID" value="KAA6353353.1"/>
    <property type="molecule type" value="Genomic_DNA"/>
</dbReference>
<evidence type="ECO:0000256" key="1">
    <source>
        <dbReference type="SAM" id="MobiDB-lite"/>
    </source>
</evidence>
<evidence type="ECO:0000313" key="3">
    <source>
        <dbReference type="Proteomes" id="UP000324800"/>
    </source>
</evidence>
<dbReference type="AlphaFoldDB" id="A0A5J4T6E0"/>
<feature type="region of interest" description="Disordered" evidence="1">
    <location>
        <begin position="1"/>
        <end position="38"/>
    </location>
</feature>
<proteinExistence type="predicted"/>
<organism evidence="2 3">
    <name type="scientific">Streblomastix strix</name>
    <dbReference type="NCBI Taxonomy" id="222440"/>
    <lineage>
        <taxon>Eukaryota</taxon>
        <taxon>Metamonada</taxon>
        <taxon>Preaxostyla</taxon>
        <taxon>Oxymonadida</taxon>
        <taxon>Streblomastigidae</taxon>
        <taxon>Streblomastix</taxon>
    </lineage>
</organism>
<sequence>GESDNEHIIGSLVDDSDDEDENGVKNKQSKEEKKKIELQRRKEAVELDIWAEWDPHDATASNIILSDGTVVVTEELQQPEEEEQEQEDKEEQYKQQDDDILEDTGGKRRNIGKGDESESEDQIKGKKEQEKKKKEKELEKKKKLAIEKRKMSNMIEIPFKRLKHIAFPAEIKPQLRGVPLFVQTLSQVHFSEQMKAQDKERIQQSSKTASISQQDINARNAAILNSFGALTLRKIIARITAEERIEKEQKEKQQ</sequence>
<dbReference type="Proteomes" id="UP000324800">
    <property type="component" value="Unassembled WGS sequence"/>
</dbReference>
<feature type="region of interest" description="Disordered" evidence="1">
    <location>
        <begin position="53"/>
        <end position="139"/>
    </location>
</feature>
<reference evidence="2 3" key="1">
    <citation type="submission" date="2019-03" db="EMBL/GenBank/DDBJ databases">
        <title>Single cell metagenomics reveals metabolic interactions within the superorganism composed of flagellate Streblomastix strix and complex community of Bacteroidetes bacteria on its surface.</title>
        <authorList>
            <person name="Treitli S.C."/>
            <person name="Kolisko M."/>
            <person name="Husnik F."/>
            <person name="Keeling P."/>
            <person name="Hampl V."/>
        </authorList>
    </citation>
    <scope>NUCLEOTIDE SEQUENCE [LARGE SCALE GENOMIC DNA]</scope>
    <source>
        <strain evidence="2">ST1C</strain>
    </source>
</reference>
<feature type="compositionally biased region" description="Basic and acidic residues" evidence="1">
    <location>
        <begin position="112"/>
        <end position="139"/>
    </location>
</feature>
<protein>
    <submittedName>
        <fullName evidence="2">Uncharacterized protein</fullName>
    </submittedName>
</protein>
<feature type="non-terminal residue" evidence="2">
    <location>
        <position position="254"/>
    </location>
</feature>